<gene>
    <name evidence="1" type="ORF">S12H4_03826</name>
</gene>
<protein>
    <submittedName>
        <fullName evidence="1">Uncharacterized protein</fullName>
    </submittedName>
</protein>
<dbReference type="EMBL" id="BARW01001119">
    <property type="protein sequence ID" value="GAI72242.1"/>
    <property type="molecule type" value="Genomic_DNA"/>
</dbReference>
<sequence>LYFCPLSLEEKGEIRSSVTFLNNVDFVRAIDTAAITIQFDPFSIERKILPSTEVKKFLQKPEIKKAIKSIGIGIEKFFDENYFFKQITKIIQDQNFQLIIKDNEKKIVWFFGTELVSGNDVLVIGQIVSGKIEWLAASQNHPLLISILTKFVNTFKEEMIILNQIDSEDQIYHLECKYCGNILSGFPGKGKSIECNKCNYEQVIWN</sequence>
<organism evidence="1">
    <name type="scientific">marine sediment metagenome</name>
    <dbReference type="NCBI Taxonomy" id="412755"/>
    <lineage>
        <taxon>unclassified sequences</taxon>
        <taxon>metagenomes</taxon>
        <taxon>ecological metagenomes</taxon>
    </lineage>
</organism>
<evidence type="ECO:0000313" key="1">
    <source>
        <dbReference type="EMBL" id="GAI72242.1"/>
    </source>
</evidence>
<dbReference type="AlphaFoldDB" id="X1QUI8"/>
<reference evidence="1" key="1">
    <citation type="journal article" date="2014" name="Front. Microbiol.">
        <title>High frequency of phylogenetically diverse reductive dehalogenase-homologous genes in deep subseafloor sedimentary metagenomes.</title>
        <authorList>
            <person name="Kawai M."/>
            <person name="Futagami T."/>
            <person name="Toyoda A."/>
            <person name="Takaki Y."/>
            <person name="Nishi S."/>
            <person name="Hori S."/>
            <person name="Arai W."/>
            <person name="Tsubouchi T."/>
            <person name="Morono Y."/>
            <person name="Uchiyama I."/>
            <person name="Ito T."/>
            <person name="Fujiyama A."/>
            <person name="Inagaki F."/>
            <person name="Takami H."/>
        </authorList>
    </citation>
    <scope>NUCLEOTIDE SEQUENCE</scope>
    <source>
        <strain evidence="1">Expedition CK06-06</strain>
    </source>
</reference>
<comment type="caution">
    <text evidence="1">The sequence shown here is derived from an EMBL/GenBank/DDBJ whole genome shotgun (WGS) entry which is preliminary data.</text>
</comment>
<name>X1QUI8_9ZZZZ</name>
<proteinExistence type="predicted"/>
<feature type="non-terminal residue" evidence="1">
    <location>
        <position position="1"/>
    </location>
</feature>
<accession>X1QUI8</accession>